<feature type="compositionally biased region" description="Polar residues" evidence="1">
    <location>
        <begin position="352"/>
        <end position="383"/>
    </location>
</feature>
<dbReference type="Proteomes" id="UP000245764">
    <property type="component" value="Chromosome 16"/>
</dbReference>
<feature type="compositionally biased region" description="Polar residues" evidence="1">
    <location>
        <begin position="418"/>
        <end position="436"/>
    </location>
</feature>
<reference evidence="3" key="1">
    <citation type="submission" date="2017-05" db="EMBL/GenBank/DDBJ databases">
        <authorList>
            <person name="Song R."/>
            <person name="Chenine A.L."/>
            <person name="Ruprecht R.M."/>
        </authorList>
    </citation>
    <scope>NUCLEOTIDE SEQUENCE [LARGE SCALE GENOMIC DNA]</scope>
</reference>
<protein>
    <submittedName>
        <fullName evidence="2">Uncharacterized protein</fullName>
    </submittedName>
</protein>
<gene>
    <name evidence="2" type="ORF">ZT1E4_G11693</name>
</gene>
<feature type="compositionally biased region" description="Polar residues" evidence="1">
    <location>
        <begin position="392"/>
        <end position="407"/>
    </location>
</feature>
<name>A0A2H1H981_ZYMTR</name>
<feature type="region of interest" description="Disordered" evidence="1">
    <location>
        <begin position="1"/>
        <end position="34"/>
    </location>
</feature>
<dbReference type="EMBL" id="LT854268">
    <property type="protein sequence ID" value="SMR62379.1"/>
    <property type="molecule type" value="Genomic_DNA"/>
</dbReference>
<dbReference type="AlphaFoldDB" id="A0A2H1H981"/>
<evidence type="ECO:0000313" key="2">
    <source>
        <dbReference type="EMBL" id="SMR62379.1"/>
    </source>
</evidence>
<evidence type="ECO:0000256" key="1">
    <source>
        <dbReference type="SAM" id="MobiDB-lite"/>
    </source>
</evidence>
<sequence>MSSDPHSAITAWDDGGQLSSFEDDDDNDINDRFSNYEDNDRFTCVVDVSSASSEASEASGVSEEDVYEQTLAEEVASLAGANDEEVEDEVEVEVDGGRDLDMNRMYENASYHEVLAGKQFRFSPLWVRRALAWFMYAVGWDVKDPLLFETLGIKLLSWVGRWITNEKLSPAMIETKVDPKKVRKADWSAVWAKHTEAWIDVEFEFVLGKTDPGPPKGWEGLPPRAPVPCGYKSPATLVNTAAEFLELFDFEVPVQQKIVPVKKKTNSTQKAIQQKTEVPAQKIVAGEKSVPIQQRPAQLLTHKIIDTQRTDNPFQQKTASTKKIVPAQKITTIEKPDPIQKIIQKTIAMQQKSNPFQQNPTSVQQKTASSQKIPAQAQKSMVIQETIPGQKMKNNPFQQNRASSQKTVQKKPPATKPVQKSTTTINNSPATKSVPTQKPKHNTIPVQFFKSVLKDGEFIKWITAPDPHAYPLSAQQAVRFKECKDHPKFLGWWKGEIKAKLKAEAIEFYQLQDEQDEQDEVEYEQDEVEYEQDEQIKAKSKADAIEKEIEEHEMMPQVQKVVQNNGEKEKVVPGKEKAVVGKGKKTAKTAKTHPVVVVKKVHATRLAARKSAAKENAAKEKKMGAAERMGGGVQVEGGMSFVEV</sequence>
<feature type="compositionally biased region" description="Basic and acidic residues" evidence="1">
    <location>
        <begin position="612"/>
        <end position="625"/>
    </location>
</feature>
<organism evidence="2 3">
    <name type="scientific">Zymoseptoria tritici ST99CH_1E4</name>
    <dbReference type="NCBI Taxonomy" id="1276532"/>
    <lineage>
        <taxon>Eukaryota</taxon>
        <taxon>Fungi</taxon>
        <taxon>Dikarya</taxon>
        <taxon>Ascomycota</taxon>
        <taxon>Pezizomycotina</taxon>
        <taxon>Dothideomycetes</taxon>
        <taxon>Dothideomycetidae</taxon>
        <taxon>Mycosphaerellales</taxon>
        <taxon>Mycosphaerellaceae</taxon>
        <taxon>Zymoseptoria</taxon>
    </lineage>
</organism>
<accession>A0A2H1H981</accession>
<proteinExistence type="predicted"/>
<feature type="region of interest" description="Disordered" evidence="1">
    <location>
        <begin position="607"/>
        <end position="631"/>
    </location>
</feature>
<feature type="region of interest" description="Disordered" evidence="1">
    <location>
        <begin position="352"/>
        <end position="439"/>
    </location>
</feature>
<evidence type="ECO:0000313" key="3">
    <source>
        <dbReference type="Proteomes" id="UP000245764"/>
    </source>
</evidence>